<proteinExistence type="predicted"/>
<dbReference type="Pfam" id="PF09734">
    <property type="entry name" value="Tau95"/>
    <property type="match status" value="1"/>
</dbReference>
<dbReference type="GO" id="GO:0001002">
    <property type="term" value="F:RNA polymerase III type 1 promoter sequence-specific DNA binding"/>
    <property type="evidence" value="ECO:0007669"/>
    <property type="project" value="TreeGrafter"/>
</dbReference>
<dbReference type="Proteomes" id="UP000186601">
    <property type="component" value="Unassembled WGS sequence"/>
</dbReference>
<dbReference type="STRING" id="98765.A0A2R6NME6"/>
<keyword evidence="3" id="KW-0804">Transcription</keyword>
<dbReference type="PANTHER" id="PTHR13230:SF5">
    <property type="entry name" value="GENERAL TRANSCRIPTION FACTOR 3C POLYPEPTIDE 5"/>
    <property type="match status" value="1"/>
</dbReference>
<feature type="domain" description="Transcription factor IIIC subunit Tfc1/Sfc1 triple barrel" evidence="6">
    <location>
        <begin position="37"/>
        <end position="146"/>
    </location>
</feature>
<dbReference type="GO" id="GO:0001003">
    <property type="term" value="F:RNA polymerase III type 2 promoter sequence-specific DNA binding"/>
    <property type="evidence" value="ECO:0007669"/>
    <property type="project" value="TreeGrafter"/>
</dbReference>
<evidence type="ECO:0000256" key="2">
    <source>
        <dbReference type="ARBA" id="ARBA00023125"/>
    </source>
</evidence>
<dbReference type="AlphaFoldDB" id="A0A2R6NME6"/>
<organism evidence="7 8">
    <name type="scientific">Hermanssonia centrifuga</name>
    <dbReference type="NCBI Taxonomy" id="98765"/>
    <lineage>
        <taxon>Eukaryota</taxon>
        <taxon>Fungi</taxon>
        <taxon>Dikarya</taxon>
        <taxon>Basidiomycota</taxon>
        <taxon>Agaricomycotina</taxon>
        <taxon>Agaricomycetes</taxon>
        <taxon>Polyporales</taxon>
        <taxon>Meruliaceae</taxon>
        <taxon>Hermanssonia</taxon>
    </lineage>
</organism>
<dbReference type="GO" id="GO:0006384">
    <property type="term" value="P:transcription initiation at RNA polymerase III promoter"/>
    <property type="evidence" value="ECO:0007669"/>
    <property type="project" value="InterPro"/>
</dbReference>
<protein>
    <recommendedName>
        <fullName evidence="9">Transcription factor IIIC subunit Tfc1/Sfc1 triple barrel domain-containing protein</fullName>
    </recommendedName>
</protein>
<dbReference type="OrthoDB" id="5598268at2759"/>
<evidence type="ECO:0000259" key="6">
    <source>
        <dbReference type="Pfam" id="PF17682"/>
    </source>
</evidence>
<dbReference type="InterPro" id="IPR019136">
    <property type="entry name" value="TF_IIIC_su-5_HTH"/>
</dbReference>
<gene>
    <name evidence="7" type="ORF">PHLCEN_2v10478</name>
</gene>
<evidence type="ECO:0008006" key="9">
    <source>
        <dbReference type="Google" id="ProtNLM"/>
    </source>
</evidence>
<dbReference type="GO" id="GO:0005634">
    <property type="term" value="C:nucleus"/>
    <property type="evidence" value="ECO:0007669"/>
    <property type="project" value="UniProtKB-SubCell"/>
</dbReference>
<dbReference type="Gene3D" id="3.30.200.160">
    <property type="entry name" value="TFIIIC, subcomplex tauA, subunit Sfc1, barrel domain"/>
    <property type="match status" value="1"/>
</dbReference>
<reference evidence="7 8" key="1">
    <citation type="submission" date="2018-02" db="EMBL/GenBank/DDBJ databases">
        <title>Genome sequence of the basidiomycete white-rot fungus Phlebia centrifuga.</title>
        <authorList>
            <person name="Granchi Z."/>
            <person name="Peng M."/>
            <person name="de Vries R.P."/>
            <person name="Hilden K."/>
            <person name="Makela M.R."/>
            <person name="Grigoriev I."/>
            <person name="Riley R."/>
        </authorList>
    </citation>
    <scope>NUCLEOTIDE SEQUENCE [LARGE SCALE GENOMIC DNA]</scope>
    <source>
        <strain evidence="7 8">FBCC195</strain>
    </source>
</reference>
<evidence type="ECO:0000313" key="8">
    <source>
        <dbReference type="Proteomes" id="UP000186601"/>
    </source>
</evidence>
<dbReference type="InterPro" id="IPR041499">
    <property type="entry name" value="Tfc1/Sfc1_N"/>
</dbReference>
<dbReference type="InterPro" id="IPR042536">
    <property type="entry name" value="TFIIIC_tauA_Sfc1"/>
</dbReference>
<dbReference type="EMBL" id="MLYV02001069">
    <property type="protein sequence ID" value="PSR73559.1"/>
    <property type="molecule type" value="Genomic_DNA"/>
</dbReference>
<sequence length="375" mass="42134">MQNAEAGPSTAIPQQSTQTAPSVLCAPLNPLSSTHFYSIEYPGYVQPTSVSLALERLGGQSSVDSAFKRTGGKTASVIELNLRPGNPFSHPIPGEVVATNNVLLKVVKRRRKQKDGQPSVGEYTVEAVGVIPKTTRFRSMVDYQYRPDPDDSVTKLRYAMKAMDVEGILKYNIQEEKEDYTVADAPPPMDIDPLLTGSYSGTPMIKNITSNLRLPPPPLFSRQGVPHLFNYKANPASVVTTVVDEATGEEKKRLINRMRWKGFGPIAINFSDKGVPDKPSQVIEEQRSQADQKVLKRLEELFQERPIWTRTAIFNQLDSHEVREIVNSKFLLPLISYVFQDGPWRDTQIRLGYDPREDLQARLYVRYTLLTNELV</sequence>
<keyword evidence="2" id="KW-0238">DNA-binding</keyword>
<dbReference type="Pfam" id="PF17682">
    <property type="entry name" value="Tau95_N"/>
    <property type="match status" value="1"/>
</dbReference>
<evidence type="ECO:0000256" key="4">
    <source>
        <dbReference type="ARBA" id="ARBA00023242"/>
    </source>
</evidence>
<feature type="domain" description="Transcription factor IIIC subunit 5 HTH" evidence="5">
    <location>
        <begin position="214"/>
        <end position="364"/>
    </location>
</feature>
<evidence type="ECO:0000256" key="1">
    <source>
        <dbReference type="ARBA" id="ARBA00004123"/>
    </source>
</evidence>
<keyword evidence="8" id="KW-1185">Reference proteome</keyword>
<evidence type="ECO:0000259" key="5">
    <source>
        <dbReference type="Pfam" id="PF09734"/>
    </source>
</evidence>
<dbReference type="InterPro" id="IPR040454">
    <property type="entry name" value="TF_IIIC_Tfc1/Sfc1"/>
</dbReference>
<dbReference type="PANTHER" id="PTHR13230">
    <property type="entry name" value="GENERAL TRANSCRIPTION FACTOR IIIC, POLYPEPTIDE 5"/>
    <property type="match status" value="1"/>
</dbReference>
<evidence type="ECO:0000313" key="7">
    <source>
        <dbReference type="EMBL" id="PSR73559.1"/>
    </source>
</evidence>
<accession>A0A2R6NME6</accession>
<comment type="subcellular location">
    <subcellularLocation>
        <location evidence="1">Nucleus</location>
    </subcellularLocation>
</comment>
<comment type="caution">
    <text evidence="7">The sequence shown here is derived from an EMBL/GenBank/DDBJ whole genome shotgun (WGS) entry which is preliminary data.</text>
</comment>
<keyword evidence="4" id="KW-0539">Nucleus</keyword>
<name>A0A2R6NME6_9APHY</name>
<evidence type="ECO:0000256" key="3">
    <source>
        <dbReference type="ARBA" id="ARBA00023163"/>
    </source>
</evidence>
<dbReference type="GO" id="GO:0000127">
    <property type="term" value="C:transcription factor TFIIIC complex"/>
    <property type="evidence" value="ECO:0007669"/>
    <property type="project" value="InterPro"/>
</dbReference>